<name>A0A354M3D6_9BACT</name>
<comment type="caution">
    <text evidence="3">The sequence shown here is derived from an EMBL/GenBank/DDBJ whole genome shotgun (WGS) entry which is preliminary data.</text>
</comment>
<gene>
    <name evidence="3" type="ORF">DDY73_08465</name>
</gene>
<evidence type="ECO:0000259" key="2">
    <source>
        <dbReference type="Pfam" id="PF21012"/>
    </source>
</evidence>
<evidence type="ECO:0000256" key="1">
    <source>
        <dbReference type="SAM" id="SignalP"/>
    </source>
</evidence>
<dbReference type="Proteomes" id="UP000262954">
    <property type="component" value="Unassembled WGS sequence"/>
</dbReference>
<dbReference type="Pfam" id="PF21012">
    <property type="entry name" value="DUF6850"/>
    <property type="match status" value="1"/>
</dbReference>
<keyword evidence="1" id="KW-0732">Signal</keyword>
<proteinExistence type="predicted"/>
<feature type="signal peptide" evidence="1">
    <location>
        <begin position="1"/>
        <end position="20"/>
    </location>
</feature>
<feature type="domain" description="DUF6850" evidence="2">
    <location>
        <begin position="60"/>
        <end position="506"/>
    </location>
</feature>
<feature type="chain" id="PRO_5016733278" description="DUF6850 domain-containing protein" evidence="1">
    <location>
        <begin position="21"/>
        <end position="506"/>
    </location>
</feature>
<evidence type="ECO:0000313" key="3">
    <source>
        <dbReference type="EMBL" id="HBJ09025.1"/>
    </source>
</evidence>
<dbReference type="AlphaFoldDB" id="A0A354M3D6"/>
<reference evidence="3 4" key="1">
    <citation type="journal article" date="2018" name="Nat. Biotechnol.">
        <title>A standardized bacterial taxonomy based on genome phylogeny substantially revises the tree of life.</title>
        <authorList>
            <person name="Parks D.H."/>
            <person name="Chuvochina M."/>
            <person name="Waite D.W."/>
            <person name="Rinke C."/>
            <person name="Skarshewski A."/>
            <person name="Chaumeil P.A."/>
            <person name="Hugenholtz P."/>
        </authorList>
    </citation>
    <scope>NUCLEOTIDE SEQUENCE [LARGE SCALE GENOMIC DNA]</scope>
    <source>
        <strain evidence="3">UBA11482</strain>
    </source>
</reference>
<dbReference type="EMBL" id="DNWC01000107">
    <property type="protein sequence ID" value="HBJ09025.1"/>
    <property type="molecule type" value="Genomic_DNA"/>
</dbReference>
<sequence>MKKGCAVVMLLLLCPAFLYAGDTLSVMQRNLRNNSFGETFFDLLYRNPAEKYYQHALTLTEANAIVEYSAEDQPILLQEGDGLIRGSFDVDSYIVLKNRKLWGQAYYRNGVKRNVVWNETSDYDWVYPYVLGDSVGGDLRCEEYYFAGGYAREYGRVTWGGTLDYRAAVEFRNIDPRPKNVVGELNASLGISLRTKTHYGIGISAFATKYKQSNEIKFYSELGQSKVYHFTGMGMDYARFSGNNNSAYYKGKSFGGNIGLSSHKQSGFSGTFSYRYYSCEKIISSLNELPMALIHEHSGKFEMGYRNATKYRVWGVKGYGNVSRRNGIENLFGDATNEIYPKIGEVEQYRNNIFYTGIVGMYEAEIAKGYKLSLSPEVTYKRNKTSYIYPSRSLEENRLSGNVSVRGYKTWENCFLQIDAGIGYSRTFDTDITLSETEITDSGVLNMLYHNYRFISSNSIFSDIGIQFSHWILKNYLLQIKAAWKHGCYMSKVKSDYISGAIGISF</sequence>
<dbReference type="InterPro" id="IPR049236">
    <property type="entry name" value="DUF6850"/>
</dbReference>
<evidence type="ECO:0000313" key="4">
    <source>
        <dbReference type="Proteomes" id="UP000262954"/>
    </source>
</evidence>
<organism evidence="3 4">
    <name type="scientific">Coprobacter fastidiosus</name>
    <dbReference type="NCBI Taxonomy" id="1099853"/>
    <lineage>
        <taxon>Bacteria</taxon>
        <taxon>Pseudomonadati</taxon>
        <taxon>Bacteroidota</taxon>
        <taxon>Bacteroidia</taxon>
        <taxon>Bacteroidales</taxon>
        <taxon>Barnesiellaceae</taxon>
        <taxon>Coprobacter</taxon>
    </lineage>
</organism>
<accession>A0A354M3D6</accession>
<protein>
    <recommendedName>
        <fullName evidence="2">DUF6850 domain-containing protein</fullName>
    </recommendedName>
</protein>